<dbReference type="EMBL" id="CAJOAX010025996">
    <property type="protein sequence ID" value="CAF4224943.1"/>
    <property type="molecule type" value="Genomic_DNA"/>
</dbReference>
<dbReference type="AlphaFoldDB" id="A0A814R952"/>
<dbReference type="EMBL" id="CAJNOO010001290">
    <property type="protein sequence ID" value="CAF1129337.1"/>
    <property type="molecule type" value="Genomic_DNA"/>
</dbReference>
<evidence type="ECO:0000313" key="1">
    <source>
        <dbReference type="EMBL" id="CAF1085763.1"/>
    </source>
</evidence>
<name>A0A814R952_9BILA</name>
<reference evidence="2" key="1">
    <citation type="submission" date="2021-02" db="EMBL/GenBank/DDBJ databases">
        <authorList>
            <person name="Nowell W R."/>
        </authorList>
    </citation>
    <scope>NUCLEOTIDE SEQUENCE</scope>
</reference>
<dbReference type="Proteomes" id="UP000663864">
    <property type="component" value="Unassembled WGS sequence"/>
</dbReference>
<dbReference type="Proteomes" id="UP000663870">
    <property type="component" value="Unassembled WGS sequence"/>
</dbReference>
<dbReference type="Proteomes" id="UP000663854">
    <property type="component" value="Unassembled WGS sequence"/>
</dbReference>
<evidence type="ECO:0000313" key="5">
    <source>
        <dbReference type="EMBL" id="CAF4017826.1"/>
    </source>
</evidence>
<comment type="caution">
    <text evidence="2">The sequence shown here is derived from an EMBL/GenBank/DDBJ whole genome shotgun (WGS) entry which is preliminary data.</text>
</comment>
<sequence length="104" mass="12235">MQLFNRISPMPESYFNSQTQLFTYHAYNFKQDYTICSIKKNKFDFNVYGFGYIQPHKLVALWQYSIITPMVTIEIDEQTGEQIQNVTITANGVRITQGYKLFSK</sequence>
<evidence type="ECO:0000313" key="7">
    <source>
        <dbReference type="Proteomes" id="UP000663870"/>
    </source>
</evidence>
<dbReference type="EMBL" id="CAJNOL010001057">
    <property type="protein sequence ID" value="CAF1277251.1"/>
    <property type="molecule type" value="Genomic_DNA"/>
</dbReference>
<dbReference type="Proteomes" id="UP000663882">
    <property type="component" value="Unassembled WGS sequence"/>
</dbReference>
<protein>
    <submittedName>
        <fullName evidence="2">Uncharacterized protein</fullName>
    </submittedName>
</protein>
<proteinExistence type="predicted"/>
<evidence type="ECO:0000313" key="8">
    <source>
        <dbReference type="Proteomes" id="UP000663882"/>
    </source>
</evidence>
<dbReference type="EMBL" id="CAJOBD010005045">
    <property type="protein sequence ID" value="CAF4017826.1"/>
    <property type="molecule type" value="Genomic_DNA"/>
</dbReference>
<evidence type="ECO:0000313" key="3">
    <source>
        <dbReference type="EMBL" id="CAF1159853.1"/>
    </source>
</evidence>
<dbReference type="Proteomes" id="UP000663836">
    <property type="component" value="Unassembled WGS sequence"/>
</dbReference>
<evidence type="ECO:0000313" key="2">
    <source>
        <dbReference type="EMBL" id="CAF1129337.1"/>
    </source>
</evidence>
<gene>
    <name evidence="5" type="ORF">JBS370_LOCUS27223</name>
    <name evidence="4" type="ORF">JXQ802_LOCUS28304</name>
    <name evidence="6" type="ORF">OTI717_LOCUS39522</name>
    <name evidence="1" type="ORF">PYM288_LOCUS18913</name>
    <name evidence="2" type="ORF">RFH988_LOCUS20781</name>
    <name evidence="3" type="ORF">ZHD862_LOCUS20626</name>
</gene>
<dbReference type="EMBL" id="CAJNOT010001184">
    <property type="protein sequence ID" value="CAF1159853.1"/>
    <property type="molecule type" value="Genomic_DNA"/>
</dbReference>
<dbReference type="Proteomes" id="UP000663823">
    <property type="component" value="Unassembled WGS sequence"/>
</dbReference>
<dbReference type="EMBL" id="CAJNOH010000603">
    <property type="protein sequence ID" value="CAF1085763.1"/>
    <property type="molecule type" value="Genomic_DNA"/>
</dbReference>
<accession>A0A814R952</accession>
<organism evidence="2 8">
    <name type="scientific">Rotaria sordida</name>
    <dbReference type="NCBI Taxonomy" id="392033"/>
    <lineage>
        <taxon>Eukaryota</taxon>
        <taxon>Metazoa</taxon>
        <taxon>Spiralia</taxon>
        <taxon>Gnathifera</taxon>
        <taxon>Rotifera</taxon>
        <taxon>Eurotatoria</taxon>
        <taxon>Bdelloidea</taxon>
        <taxon>Philodinida</taxon>
        <taxon>Philodinidae</taxon>
        <taxon>Rotaria</taxon>
    </lineage>
</organism>
<evidence type="ECO:0000313" key="4">
    <source>
        <dbReference type="EMBL" id="CAF1277251.1"/>
    </source>
</evidence>
<evidence type="ECO:0000313" key="6">
    <source>
        <dbReference type="EMBL" id="CAF4224943.1"/>
    </source>
</evidence>
<keyword evidence="7" id="KW-1185">Reference proteome</keyword>